<dbReference type="RefSeq" id="WP_090774467.1">
    <property type="nucleotide sequence ID" value="NZ_FMYM01000001.1"/>
</dbReference>
<name>A0A1G6GM45_9BACI</name>
<dbReference type="STRING" id="1464122.SAMN05421737_101246"/>
<sequence>MWKNEQGAVLPLTLCVLLLVSVFFSYQLYTYERKSTFVAHQSDQLMLDNLLQLGLSFALEEENMSPLIVSHGEVYYEFADDEILISAQLQNGAKRVATAVVDEGGKLLRYRQGEGKD</sequence>
<dbReference type="Proteomes" id="UP000242662">
    <property type="component" value="Unassembled WGS sequence"/>
</dbReference>
<organism evidence="1 2">
    <name type="scientific">Shouchella lonarensis</name>
    <dbReference type="NCBI Taxonomy" id="1464122"/>
    <lineage>
        <taxon>Bacteria</taxon>
        <taxon>Bacillati</taxon>
        <taxon>Bacillota</taxon>
        <taxon>Bacilli</taxon>
        <taxon>Bacillales</taxon>
        <taxon>Bacillaceae</taxon>
        <taxon>Shouchella</taxon>
    </lineage>
</organism>
<accession>A0A1G6GM45</accession>
<reference evidence="2" key="1">
    <citation type="submission" date="2016-09" db="EMBL/GenBank/DDBJ databases">
        <authorList>
            <person name="Varghese N."/>
            <person name="Submissions S."/>
        </authorList>
    </citation>
    <scope>NUCLEOTIDE SEQUENCE [LARGE SCALE GENOMIC DNA]</scope>
    <source>
        <strain evidence="2">25nlg</strain>
    </source>
</reference>
<gene>
    <name evidence="1" type="ORF">SAMN05421737_101246</name>
</gene>
<evidence type="ECO:0000313" key="1">
    <source>
        <dbReference type="EMBL" id="SDB83060.1"/>
    </source>
</evidence>
<dbReference type="EMBL" id="FMYM01000001">
    <property type="protein sequence ID" value="SDB83060.1"/>
    <property type="molecule type" value="Genomic_DNA"/>
</dbReference>
<evidence type="ECO:0008006" key="3">
    <source>
        <dbReference type="Google" id="ProtNLM"/>
    </source>
</evidence>
<dbReference type="AlphaFoldDB" id="A0A1G6GM45"/>
<evidence type="ECO:0000313" key="2">
    <source>
        <dbReference type="Proteomes" id="UP000242662"/>
    </source>
</evidence>
<keyword evidence="2" id="KW-1185">Reference proteome</keyword>
<protein>
    <recommendedName>
        <fullName evidence="3">Competence protein ComGG</fullName>
    </recommendedName>
</protein>
<proteinExistence type="predicted"/>